<evidence type="ECO:0000313" key="3">
    <source>
        <dbReference type="EMBL" id="HIU47952.1"/>
    </source>
</evidence>
<dbReference type="AlphaFoldDB" id="A0A9D1LTZ6"/>
<gene>
    <name evidence="3" type="ORF">IAB04_01160</name>
</gene>
<organism evidence="3 4">
    <name type="scientific">Candidatus Avimonoglobus intestinipullorum</name>
    <dbReference type="NCBI Taxonomy" id="2840699"/>
    <lineage>
        <taxon>Bacteria</taxon>
        <taxon>Bacillati</taxon>
        <taxon>Bacillota</taxon>
        <taxon>Clostridia</taxon>
        <taxon>Eubacteriales</taxon>
        <taxon>Candidatus Avimonoglobus</taxon>
    </lineage>
</organism>
<comment type="caution">
    <text evidence="3">The sequence shown here is derived from an EMBL/GenBank/DDBJ whole genome shotgun (WGS) entry which is preliminary data.</text>
</comment>
<evidence type="ECO:0000256" key="1">
    <source>
        <dbReference type="ARBA" id="ARBA00023004"/>
    </source>
</evidence>
<dbReference type="InterPro" id="IPR053184">
    <property type="entry name" value="FeoA-like"/>
</dbReference>
<reference evidence="3" key="1">
    <citation type="submission" date="2020-10" db="EMBL/GenBank/DDBJ databases">
        <authorList>
            <person name="Gilroy R."/>
        </authorList>
    </citation>
    <scope>NUCLEOTIDE SEQUENCE</scope>
    <source>
        <strain evidence="3">ChiSjej4B22-9803</strain>
    </source>
</reference>
<evidence type="ECO:0000259" key="2">
    <source>
        <dbReference type="SMART" id="SM00899"/>
    </source>
</evidence>
<dbReference type="PANTHER" id="PTHR43151">
    <property type="entry name" value="FEOA FAMILY PROTEIN"/>
    <property type="match status" value="1"/>
</dbReference>
<sequence>MTLSEGSIGRSYRIGRISLEEQVTRRLEMLGMTEGTDVQVLNKKRNGPMIIKVRGTRFALGRNFARGIYLEGNSHE</sequence>
<protein>
    <submittedName>
        <fullName evidence="3">Ferrous iron transport protein A</fullName>
    </submittedName>
</protein>
<dbReference type="InterPro" id="IPR038157">
    <property type="entry name" value="FeoA_core_dom"/>
</dbReference>
<keyword evidence="1" id="KW-0408">Iron</keyword>
<accession>A0A9D1LTZ6</accession>
<dbReference type="SMART" id="SM00899">
    <property type="entry name" value="FeoA"/>
    <property type="match status" value="1"/>
</dbReference>
<name>A0A9D1LTZ6_9FIRM</name>
<dbReference type="PANTHER" id="PTHR43151:SF1">
    <property type="entry name" value="SSR2333 PROTEIN"/>
    <property type="match status" value="1"/>
</dbReference>
<dbReference type="InterPro" id="IPR008988">
    <property type="entry name" value="Transcriptional_repressor_C"/>
</dbReference>
<dbReference type="GO" id="GO:0046914">
    <property type="term" value="F:transition metal ion binding"/>
    <property type="evidence" value="ECO:0007669"/>
    <property type="project" value="InterPro"/>
</dbReference>
<dbReference type="EMBL" id="DVND01000025">
    <property type="protein sequence ID" value="HIU47952.1"/>
    <property type="molecule type" value="Genomic_DNA"/>
</dbReference>
<dbReference type="InterPro" id="IPR007167">
    <property type="entry name" value="Fe-transptr_FeoA-like"/>
</dbReference>
<dbReference type="Gene3D" id="2.30.30.90">
    <property type="match status" value="1"/>
</dbReference>
<dbReference type="SUPFAM" id="SSF50037">
    <property type="entry name" value="C-terminal domain of transcriptional repressors"/>
    <property type="match status" value="1"/>
</dbReference>
<dbReference type="Pfam" id="PF04023">
    <property type="entry name" value="FeoA"/>
    <property type="match status" value="1"/>
</dbReference>
<evidence type="ECO:0000313" key="4">
    <source>
        <dbReference type="Proteomes" id="UP000824111"/>
    </source>
</evidence>
<proteinExistence type="predicted"/>
<dbReference type="Proteomes" id="UP000824111">
    <property type="component" value="Unassembled WGS sequence"/>
</dbReference>
<reference evidence="3" key="2">
    <citation type="journal article" date="2021" name="PeerJ">
        <title>Extensive microbial diversity within the chicken gut microbiome revealed by metagenomics and culture.</title>
        <authorList>
            <person name="Gilroy R."/>
            <person name="Ravi A."/>
            <person name="Getino M."/>
            <person name="Pursley I."/>
            <person name="Horton D.L."/>
            <person name="Alikhan N.F."/>
            <person name="Baker D."/>
            <person name="Gharbi K."/>
            <person name="Hall N."/>
            <person name="Watson M."/>
            <person name="Adriaenssens E.M."/>
            <person name="Foster-Nyarko E."/>
            <person name="Jarju S."/>
            <person name="Secka A."/>
            <person name="Antonio M."/>
            <person name="Oren A."/>
            <person name="Chaudhuri R.R."/>
            <person name="La Ragione R."/>
            <person name="Hildebrand F."/>
            <person name="Pallen M.J."/>
        </authorList>
    </citation>
    <scope>NUCLEOTIDE SEQUENCE</scope>
    <source>
        <strain evidence="3">ChiSjej4B22-9803</strain>
    </source>
</reference>
<feature type="domain" description="Ferrous iron transporter FeoA-like" evidence="2">
    <location>
        <begin position="1"/>
        <end position="72"/>
    </location>
</feature>